<dbReference type="Proteomes" id="UP000009223">
    <property type="component" value="Chromosome"/>
</dbReference>
<dbReference type="OrthoDB" id="360518at2"/>
<dbReference type="KEGG" id="tpi:TREPR_1526"/>
<accession>F5YPH3</accession>
<dbReference type="HOGENOM" id="CLU_054563_0_0_12"/>
<name>F5YPH3_TREPZ</name>
<organism evidence="2 3">
    <name type="scientific">Treponema primitia (strain ATCC BAA-887 / DSM 12427 / ZAS-2)</name>
    <dbReference type="NCBI Taxonomy" id="545694"/>
    <lineage>
        <taxon>Bacteria</taxon>
        <taxon>Pseudomonadati</taxon>
        <taxon>Spirochaetota</taxon>
        <taxon>Spirochaetia</taxon>
        <taxon>Spirochaetales</taxon>
        <taxon>Treponemataceae</taxon>
        <taxon>Treponema</taxon>
    </lineage>
</organism>
<dbReference type="InterPro" id="IPR006059">
    <property type="entry name" value="SBP"/>
</dbReference>
<dbReference type="EMBL" id="CP001843">
    <property type="protein sequence ID" value="AEF84461.1"/>
    <property type="molecule type" value="Genomic_DNA"/>
</dbReference>
<dbReference type="PANTHER" id="PTHR30006">
    <property type="entry name" value="THIAMINE-BINDING PERIPLASMIC PROTEIN-RELATED"/>
    <property type="match status" value="1"/>
</dbReference>
<evidence type="ECO:0000313" key="2">
    <source>
        <dbReference type="EMBL" id="AEF84461.1"/>
    </source>
</evidence>
<dbReference type="PANTHER" id="PTHR30006:SF24">
    <property type="entry name" value="SLL0237 PROTEIN"/>
    <property type="match status" value="1"/>
</dbReference>
<dbReference type="PROSITE" id="PS51257">
    <property type="entry name" value="PROKAR_LIPOPROTEIN"/>
    <property type="match status" value="1"/>
</dbReference>
<dbReference type="STRING" id="545694.TREPR_1526"/>
<keyword evidence="3" id="KW-1185">Reference proteome</keyword>
<reference evidence="3" key="1">
    <citation type="submission" date="2009-12" db="EMBL/GenBank/DDBJ databases">
        <title>Complete sequence of Treponema primitia strain ZAS-2.</title>
        <authorList>
            <person name="Tetu S.G."/>
            <person name="Matson E."/>
            <person name="Ren Q."/>
            <person name="Seshadri R."/>
            <person name="Elbourne L."/>
            <person name="Hassan K.A."/>
            <person name="Durkin A."/>
            <person name="Radune D."/>
            <person name="Mohamoud Y."/>
            <person name="Shay R."/>
            <person name="Jin S."/>
            <person name="Zhang X."/>
            <person name="Lucey K."/>
            <person name="Ballor N.R."/>
            <person name="Ottesen E."/>
            <person name="Rosenthal R."/>
            <person name="Allen A."/>
            <person name="Leadbetter J.R."/>
            <person name="Paulsen I.T."/>
        </authorList>
    </citation>
    <scope>NUCLEOTIDE SEQUENCE [LARGE SCALE GENOMIC DNA]</scope>
    <source>
        <strain evidence="3">ATCC BAA-887 / DSM 12427 / ZAS-2</strain>
    </source>
</reference>
<evidence type="ECO:0000313" key="3">
    <source>
        <dbReference type="Proteomes" id="UP000009223"/>
    </source>
</evidence>
<dbReference type="RefSeq" id="WP_015708582.1">
    <property type="nucleotide sequence ID" value="NC_015578.1"/>
</dbReference>
<dbReference type="AlphaFoldDB" id="F5YPH3"/>
<reference evidence="2 3" key="2">
    <citation type="journal article" date="2011" name="ISME J.">
        <title>RNA-seq reveals cooperative metabolic interactions between two termite-gut spirochete species in co-culture.</title>
        <authorList>
            <person name="Rosenthal A.Z."/>
            <person name="Matson E.G."/>
            <person name="Eldar A."/>
            <person name="Leadbetter J.R."/>
        </authorList>
    </citation>
    <scope>NUCLEOTIDE SEQUENCE [LARGE SCALE GENOMIC DNA]</scope>
    <source>
        <strain evidence="3">ATCC BAA-887 / DSM 12427 / ZAS-2</strain>
    </source>
</reference>
<gene>
    <name evidence="2" type="ordered locus">TREPR_1526</name>
</gene>
<dbReference type="SUPFAM" id="SSF53850">
    <property type="entry name" value="Periplasmic binding protein-like II"/>
    <property type="match status" value="1"/>
</dbReference>
<dbReference type="Gene3D" id="3.40.190.10">
    <property type="entry name" value="Periplasmic binding protein-like II"/>
    <property type="match status" value="2"/>
</dbReference>
<dbReference type="Pfam" id="PF13416">
    <property type="entry name" value="SBP_bac_8"/>
    <property type="match status" value="1"/>
</dbReference>
<protein>
    <submittedName>
        <fullName evidence="2">Conserved hypothetical ABC transporter periplasmic solute-binding protein</fullName>
    </submittedName>
</protein>
<evidence type="ECO:0000256" key="1">
    <source>
        <dbReference type="ARBA" id="ARBA00022729"/>
    </source>
</evidence>
<sequence length="376" mass="41644">MKKILVLLAIGVLLAGCQKSGDTAKGGAGAEKVLTHDELVSAAKEEGRVVVYSITSRISSASEAFEKLYGIKVEYSNLKDGELIEKVTKEVGGRIDGADFVISQDSGRVYGQLIATNYLVNYVPESLKSVIPAQYQDPLIFQLINKVFIFNSEKTDQPVIKNVWEVTEPKWKGLVQFKDPNTEGVNMNFLTMLTSPEWSGKLEKAYENLYGKKLVLTTKNAGYEWIKAFFGNGLVLGNSDTTISENIGVKGQPATTMGLFVYSKTRFDAGKNLALTAMTELEPFSGFMYPAFLHLTANARHPNAAKLFIEYLMTAEGFAPWAKDVGAYSPNPSVKINDGDHPVSFWETRLVPEDPQFIFENRADVEEFVNNIAYKK</sequence>
<proteinExistence type="predicted"/>
<keyword evidence="1" id="KW-0732">Signal</keyword>
<dbReference type="eggNOG" id="COG1840">
    <property type="taxonomic scope" value="Bacteria"/>
</dbReference>